<dbReference type="HOGENOM" id="CLU_2256389_0_0_1"/>
<feature type="compositionally biased region" description="Polar residues" evidence="1">
    <location>
        <begin position="108"/>
        <end position="118"/>
    </location>
</feature>
<evidence type="ECO:0000313" key="2">
    <source>
        <dbReference type="EMBL" id="ENI03042.1"/>
    </source>
</evidence>
<reference evidence="2 3" key="1">
    <citation type="journal article" date="2012" name="PLoS Pathog.">
        <title>Diverse lifestyles and strategies of plant pathogenesis encoded in the genomes of eighteen Dothideomycetes fungi.</title>
        <authorList>
            <person name="Ohm R.A."/>
            <person name="Feau N."/>
            <person name="Henrissat B."/>
            <person name="Schoch C.L."/>
            <person name="Horwitz B.A."/>
            <person name="Barry K.W."/>
            <person name="Condon B.J."/>
            <person name="Copeland A.C."/>
            <person name="Dhillon B."/>
            <person name="Glaser F."/>
            <person name="Hesse C.N."/>
            <person name="Kosti I."/>
            <person name="LaButti K."/>
            <person name="Lindquist E.A."/>
            <person name="Lucas S."/>
            <person name="Salamov A.A."/>
            <person name="Bradshaw R.E."/>
            <person name="Ciuffetti L."/>
            <person name="Hamelin R.C."/>
            <person name="Kema G.H.J."/>
            <person name="Lawrence C."/>
            <person name="Scott J.A."/>
            <person name="Spatafora J.W."/>
            <person name="Turgeon B.G."/>
            <person name="de Wit P.J.G.M."/>
            <person name="Zhong S."/>
            <person name="Goodwin S.B."/>
            <person name="Grigoriev I.V."/>
        </authorList>
    </citation>
    <scope>NUCLEOTIDE SEQUENCE [LARGE SCALE GENOMIC DNA]</scope>
    <source>
        <strain evidence="3">C4 / ATCC 48331 / race T</strain>
    </source>
</reference>
<keyword evidence="3" id="KW-1185">Reference proteome</keyword>
<evidence type="ECO:0000313" key="3">
    <source>
        <dbReference type="Proteomes" id="UP000012338"/>
    </source>
</evidence>
<dbReference type="GeneID" id="25843013"/>
<name>N4XD09_COCH4</name>
<sequence>MFLLEDLKALATVKLQQNLQDLWASESFPECVREVYATTLENDCAMRSAVIEVATEHVSELGRKILFKDLIREGGDFPVDYFTNVVFPQRPAGSTHSQPSGLFGSTLGGTNRTHPTWR</sequence>
<evidence type="ECO:0000256" key="1">
    <source>
        <dbReference type="SAM" id="MobiDB-lite"/>
    </source>
</evidence>
<dbReference type="PANTHER" id="PTHR47843:SF5">
    <property type="entry name" value="BTB_POZ DOMAIN PROTEIN"/>
    <property type="match status" value="1"/>
</dbReference>
<organism evidence="2 3">
    <name type="scientific">Cochliobolus heterostrophus (strain C4 / ATCC 48331 / race T)</name>
    <name type="common">Southern corn leaf blight fungus</name>
    <name type="synonym">Bipolaris maydis</name>
    <dbReference type="NCBI Taxonomy" id="665024"/>
    <lineage>
        <taxon>Eukaryota</taxon>
        <taxon>Fungi</taxon>
        <taxon>Dikarya</taxon>
        <taxon>Ascomycota</taxon>
        <taxon>Pezizomycotina</taxon>
        <taxon>Dothideomycetes</taxon>
        <taxon>Pleosporomycetidae</taxon>
        <taxon>Pleosporales</taxon>
        <taxon>Pleosporineae</taxon>
        <taxon>Pleosporaceae</taxon>
        <taxon>Bipolaris</taxon>
    </lineage>
</organism>
<protein>
    <submittedName>
        <fullName evidence="2">Uncharacterized protein</fullName>
    </submittedName>
</protein>
<accession>N4XD09</accession>
<dbReference type="OrthoDB" id="3688938at2759"/>
<dbReference type="AlphaFoldDB" id="N4XD09"/>
<dbReference type="EMBL" id="KB733461">
    <property type="protein sequence ID" value="ENI03042.1"/>
    <property type="molecule type" value="Genomic_DNA"/>
</dbReference>
<dbReference type="Proteomes" id="UP000012338">
    <property type="component" value="Unassembled WGS sequence"/>
</dbReference>
<reference evidence="3" key="2">
    <citation type="journal article" date="2013" name="PLoS Genet.">
        <title>Comparative genome structure, secondary metabolite, and effector coding capacity across Cochliobolus pathogens.</title>
        <authorList>
            <person name="Condon B.J."/>
            <person name="Leng Y."/>
            <person name="Wu D."/>
            <person name="Bushley K.E."/>
            <person name="Ohm R.A."/>
            <person name="Otillar R."/>
            <person name="Martin J."/>
            <person name="Schackwitz W."/>
            <person name="Grimwood J."/>
            <person name="MohdZainudin N."/>
            <person name="Xue C."/>
            <person name="Wang R."/>
            <person name="Manning V.A."/>
            <person name="Dhillon B."/>
            <person name="Tu Z.J."/>
            <person name="Steffenson B.J."/>
            <person name="Salamov A."/>
            <person name="Sun H."/>
            <person name="Lowry S."/>
            <person name="LaButti K."/>
            <person name="Han J."/>
            <person name="Copeland A."/>
            <person name="Lindquist E."/>
            <person name="Barry K."/>
            <person name="Schmutz J."/>
            <person name="Baker S.E."/>
            <person name="Ciuffetti L.M."/>
            <person name="Grigoriev I.V."/>
            <person name="Zhong S."/>
            <person name="Turgeon B.G."/>
        </authorList>
    </citation>
    <scope>NUCLEOTIDE SEQUENCE [LARGE SCALE GENOMIC DNA]</scope>
    <source>
        <strain evidence="3">C4 / ATCC 48331 / race T</strain>
    </source>
</reference>
<feature type="region of interest" description="Disordered" evidence="1">
    <location>
        <begin position="92"/>
        <end position="118"/>
    </location>
</feature>
<dbReference type="PANTHER" id="PTHR47843">
    <property type="entry name" value="BTB DOMAIN-CONTAINING PROTEIN-RELATED"/>
    <property type="match status" value="1"/>
</dbReference>
<proteinExistence type="predicted"/>
<gene>
    <name evidence="2" type="ORF">COCC4DRAFT_25246</name>
</gene>